<feature type="compositionally biased region" description="Basic and acidic residues" evidence="1">
    <location>
        <begin position="1079"/>
        <end position="1102"/>
    </location>
</feature>
<feature type="region of interest" description="Disordered" evidence="1">
    <location>
        <begin position="1078"/>
        <end position="1171"/>
    </location>
</feature>
<protein>
    <submittedName>
        <fullName evidence="2">Uncharacterized protein</fullName>
    </submittedName>
</protein>
<comment type="caution">
    <text evidence="2">The sequence shown here is derived from an EMBL/GenBank/DDBJ whole genome shotgun (WGS) entry which is preliminary data.</text>
</comment>
<feature type="compositionally biased region" description="Pro residues" evidence="1">
    <location>
        <begin position="1821"/>
        <end position="1832"/>
    </location>
</feature>
<feature type="compositionally biased region" description="Acidic residues" evidence="1">
    <location>
        <begin position="1498"/>
        <end position="1510"/>
    </location>
</feature>
<feature type="compositionally biased region" description="Polar residues" evidence="1">
    <location>
        <begin position="1144"/>
        <end position="1169"/>
    </location>
</feature>
<dbReference type="EMBL" id="JABEYC010000062">
    <property type="protein sequence ID" value="KAF4983523.1"/>
    <property type="molecule type" value="Genomic_DNA"/>
</dbReference>
<reference evidence="2" key="1">
    <citation type="journal article" date="2020" name="BMC Genomics">
        <title>Correction to: Identification and distribution of gene clusters required for synthesis of sphingolipid metabolism inhibitors in diverse species of the filamentous fungus Fusarium.</title>
        <authorList>
            <person name="Kim H.S."/>
            <person name="Lohmar J.M."/>
            <person name="Busman M."/>
            <person name="Brown D.W."/>
            <person name="Naumann T.A."/>
            <person name="Divon H.H."/>
            <person name="Lysoe E."/>
            <person name="Uhlig S."/>
            <person name="Proctor R.H."/>
        </authorList>
    </citation>
    <scope>NUCLEOTIDE SEQUENCE</scope>
    <source>
        <strain evidence="2">NRRL 22465</strain>
    </source>
</reference>
<evidence type="ECO:0000313" key="3">
    <source>
        <dbReference type="Proteomes" id="UP000635477"/>
    </source>
</evidence>
<feature type="compositionally biased region" description="Acidic residues" evidence="1">
    <location>
        <begin position="1658"/>
        <end position="1675"/>
    </location>
</feature>
<feature type="compositionally biased region" description="Basic residues" evidence="1">
    <location>
        <begin position="1641"/>
        <end position="1651"/>
    </location>
</feature>
<reference evidence="2" key="2">
    <citation type="submission" date="2020-05" db="EMBL/GenBank/DDBJ databases">
        <authorList>
            <person name="Kim H.-S."/>
            <person name="Proctor R.H."/>
            <person name="Brown D.W."/>
        </authorList>
    </citation>
    <scope>NUCLEOTIDE SEQUENCE</scope>
    <source>
        <strain evidence="2">NRRL 22465</strain>
    </source>
</reference>
<name>A0A8H4UTG1_9HYPO</name>
<feature type="compositionally biased region" description="Basic and acidic residues" evidence="1">
    <location>
        <begin position="847"/>
        <end position="863"/>
    </location>
</feature>
<feature type="compositionally biased region" description="Polar residues" evidence="1">
    <location>
        <begin position="1963"/>
        <end position="1994"/>
    </location>
</feature>
<organism evidence="2 3">
    <name type="scientific">Fusarium zealandicum</name>
    <dbReference type="NCBI Taxonomy" id="1053134"/>
    <lineage>
        <taxon>Eukaryota</taxon>
        <taxon>Fungi</taxon>
        <taxon>Dikarya</taxon>
        <taxon>Ascomycota</taxon>
        <taxon>Pezizomycotina</taxon>
        <taxon>Sordariomycetes</taxon>
        <taxon>Hypocreomycetidae</taxon>
        <taxon>Hypocreales</taxon>
        <taxon>Nectriaceae</taxon>
        <taxon>Fusarium</taxon>
        <taxon>Fusarium staphyleae species complex</taxon>
    </lineage>
</organism>
<feature type="compositionally biased region" description="Basic and acidic residues" evidence="1">
    <location>
        <begin position="1488"/>
        <end position="1497"/>
    </location>
</feature>
<proteinExistence type="predicted"/>
<feature type="compositionally biased region" description="Acidic residues" evidence="1">
    <location>
        <begin position="870"/>
        <end position="882"/>
    </location>
</feature>
<dbReference type="OrthoDB" id="4850289at2759"/>
<accession>A0A8H4UTG1</accession>
<feature type="region of interest" description="Disordered" evidence="1">
    <location>
        <begin position="1486"/>
        <end position="1738"/>
    </location>
</feature>
<sequence>MEGISSAFGTGEPVEHLDPDAAAARFNPAIAPKDSEWKSVYGEFTELLDSSKTINQIMSEYFTHHEARLFFPSDRADLKKLQDDNTERYNALLAGRLKGVDRSLASKLTMLYFGLPIEPMENPLDDLAMDLGLKEPDHPRYNVEPPLHFLTAHDSRNWGKESLTTKVAPNYPLPIPQETEPIMGLRGGDFEHELSDYCPDTETPALPQDEWIYLYGYNGCVPFVPRKWRSYSSAVRQLLGLNETDTDPSNNPEGREYALIFFGRKANESEFISDTLPLQEDSEAMHFLRQHFTDRSTSGHAGCCAFFVKTPNQPTPHHWEPQKEQFNTDLTKIGRNVFAVANGAGSDAISYAYLPFPKTKTTSFTIESFASNQFNAHFNAAIHVLFGKPRGHFHHALFRLFDKNRPTASEQIPAVYGGMGQMQWVMEKLHPLNNPDACWMVDHQRLGDGDLPIILPGYYPNPHPYVLSATGKTGMTPFSDTFKAVQDIITEAFDAETLAKMSSVMILPSEVMDKDGDYDASTGYKISTEEPYQPGQQKALGQAIESMASAGTTASYLILVPLWYPAKCRLFPNWADQLGYFTEMPPLSSPLDSLWTAIDELCEATQHKKDWRDNYDYVLLKALPPFDSLEVPKTDSPAYLINSSITDMEWVTMRASIIACDLSVSLLRKRDVDWGSTIPKSNAWGPRVNVDTPNVYGLGVENLHEVVEIEGEEALPATSHFTRGAATAAKLPFVKPPKRKVDGYGGKVQAGSSQRASAFLKPSGWLSKGLQYLPQPPLSPSAAFNFTFNIPENESGYSPIPGLGRSANPFAPSQQLRKDGRQLSGQSWSGLPKSQAWAGHVEEEDELLGRIQEEPEQVEERRPRIQWSSEVDDEEEQLEGPDFMDLDNDSVSSASSSAPSIPFDAPIHSLPGKFTPMPSKGADLINKDDRTSTWATQPSIFDDWDPNAWPSCTELDIPITAAPLEKVLRTSNNVPMVSKAILTPSEQAELQRSFWKVRNIALKRAVECPFKGCDFTYRLDEQHVIEKHAKTAHQAQRCMWCYEPLFEWWDEEQRTAHLQKKHKTELVKALGIKTGTFKKSRDGRFRSEPVHSTDTHTRRAENAEMDDIFETSRPDPLSPTPVRGTWARPQEITPSARGRFAPQPKQQTAQASATRGNVGQSARATTQPSLPDDVNLRFVSEQLEKIRQQTNVLNLLGHENFPPTQGMDFGTAPGSAQPDPTKLLQDVRDLLAKSSSASVPQGTAPRGIIPPLVRRQDKEAIPNPLDPVVQQQIFNNAWQTKRSQPPRLLAYPLPWHDEPGPEGYVDPPTACPDPRCKQPCIEYSDSREVWEHFQKHHPMMKLNSCPFCHLSFIFSAGEDDAGKRVYKRRPVEDCIKHFDCHVYRLWDILMPQTSQYITSKVPFSNDLMLRYPNGDQPAAEHPLKAKMVAYWASLGKPAAEPLAEPAEELEDEADGSWPGLKCAWFETCGTLVDSMTEKQLRKHMKDSHRKELAMHDSDNDEEEVEEEVEELVPRAVPHVRSPIPKTRRAHRSLEDMELDIPEAVTISSDEPPSTTSRTTPGVTARGRSPAVQRMTPKPLLAASHHDSNEEELYAADDAPATASRDRRRQEKQQAESTEQPSPAEEELNTMEGESRSSATRGRARPTKRSKTSRPAGENDGEYEDEGSDEDDEVIQDEQGVMHRRRARSPDWIKELGPSDPDFDPDDDMYCSKCLRKAPKRRGRSPHRHPMGREKELEFHTDKTRCCKIRNGKGFPERLPNRSGWIRAADLPSKLGRIKETFKRRYPAYERTVYPTKAADHHASVWRSDPNNEDNKDWWDMPWPPFEGRPPFPGSWVDPGMPQGGDGTGRAKSQMWQGRPERDTNYRYQSDSDSADDLKPDEDDIGELQSNDASSAGEEGGRGLKRRRTGEAAATTLSQPGVDDTPAEEGGPSAKKAKKSPVGVDDGDKPISKTPKRARKTVSKAGSQPSRASSRVRQQQTAGDKSRNASPAANE</sequence>
<feature type="compositionally biased region" description="Polar residues" evidence="1">
    <location>
        <begin position="1545"/>
        <end position="1561"/>
    </location>
</feature>
<feature type="region of interest" description="Disordered" evidence="1">
    <location>
        <begin position="1798"/>
        <end position="1994"/>
    </location>
</feature>
<feature type="compositionally biased region" description="Basic residues" evidence="1">
    <location>
        <begin position="1713"/>
        <end position="1729"/>
    </location>
</feature>
<feature type="compositionally biased region" description="Basic and acidic residues" evidence="1">
    <location>
        <begin position="1603"/>
        <end position="1613"/>
    </location>
</feature>
<dbReference type="Proteomes" id="UP000635477">
    <property type="component" value="Unassembled WGS sequence"/>
</dbReference>
<keyword evidence="3" id="KW-1185">Reference proteome</keyword>
<feature type="compositionally biased region" description="Acidic residues" evidence="1">
    <location>
        <begin position="1872"/>
        <end position="1885"/>
    </location>
</feature>
<evidence type="ECO:0000313" key="2">
    <source>
        <dbReference type="EMBL" id="KAF4983523.1"/>
    </source>
</evidence>
<feature type="region of interest" description="Disordered" evidence="1">
    <location>
        <begin position="797"/>
        <end position="882"/>
    </location>
</feature>
<gene>
    <name evidence="2" type="ORF">FZEAL_1058</name>
</gene>
<evidence type="ECO:0000256" key="1">
    <source>
        <dbReference type="SAM" id="MobiDB-lite"/>
    </source>
</evidence>